<name>A0ABV1E001_9FIRM</name>
<sequence>MFENKTEGQAKEQILEMVAAYCDRFHNQKKPFEEGQRIPYASRVYDREEMVNLVDSALEFWLTAGRYTDQFEAQFAEYLGVKYCSLVNSGSSANLIAFMALTSPLLGERAIRPGDEVITVAAGFPTTVAPVIQYGAIPVFIDMTIPQYNLDVSMLEKALSGKTKAVMAAHTLGNPFDLKTVKDFCLKHGLWLIEDNCDALGSKYTIDGVEKFTGTIGDIGTSSFYPPHHMTMGEGGAVYTDDPLLHKLIRSFRDWGRDCICPSGRDNLCQHRFDKQYGELPLGYDHKYVYSHFGYNLKATDMQAAVGVAQLKKFPSFVEKRRHNFDRLKAALQDVSDKLILPEACAHSRPSWFGFLLTCKEGVDRNQVVQYVESKGVQTRMLFAGNLVKHPCFDEMRKTGRGYRIVGDLKETDRIMNDTFWVGVYPGMTDEMIDYMAKTIKEAVTA</sequence>
<dbReference type="PANTHER" id="PTHR30244:SF34">
    <property type="entry name" value="DTDP-4-AMINO-4,6-DIDEOXYGALACTOSE TRANSAMINASE"/>
    <property type="match status" value="1"/>
</dbReference>
<dbReference type="Proteomes" id="UP001489509">
    <property type="component" value="Unassembled WGS sequence"/>
</dbReference>
<dbReference type="NCBIfam" id="NF011936">
    <property type="entry name" value="PRK15407.1"/>
    <property type="match status" value="1"/>
</dbReference>
<dbReference type="PIRSF" id="PIRSF000390">
    <property type="entry name" value="PLP_StrS"/>
    <property type="match status" value="1"/>
</dbReference>
<comment type="similarity">
    <text evidence="1">Belongs to the DegT/DnrJ/EryC1 family.</text>
</comment>
<dbReference type="Gene3D" id="3.40.640.10">
    <property type="entry name" value="Type I PLP-dependent aspartate aminotransferase-like (Major domain)"/>
    <property type="match status" value="1"/>
</dbReference>
<dbReference type="InterPro" id="IPR000653">
    <property type="entry name" value="DegT/StrS_aminotransferase"/>
</dbReference>
<comment type="caution">
    <text evidence="2">The sequence shown here is derived from an EMBL/GenBank/DDBJ whole genome shotgun (WGS) entry which is preliminary data.</text>
</comment>
<dbReference type="CDD" id="cd00616">
    <property type="entry name" value="AHBA_syn"/>
    <property type="match status" value="1"/>
</dbReference>
<keyword evidence="1" id="KW-0663">Pyridoxal phosphate</keyword>
<dbReference type="InterPro" id="IPR015424">
    <property type="entry name" value="PyrdxlP-dep_Trfase"/>
</dbReference>
<dbReference type="InterPro" id="IPR015421">
    <property type="entry name" value="PyrdxlP-dep_Trfase_major"/>
</dbReference>
<dbReference type="Gene3D" id="3.90.1150.10">
    <property type="entry name" value="Aspartate Aminotransferase, domain 1"/>
    <property type="match status" value="1"/>
</dbReference>
<evidence type="ECO:0000313" key="2">
    <source>
        <dbReference type="EMBL" id="MEQ2440646.1"/>
    </source>
</evidence>
<reference evidence="2 3" key="1">
    <citation type="submission" date="2024-03" db="EMBL/GenBank/DDBJ databases">
        <title>Human intestinal bacterial collection.</title>
        <authorList>
            <person name="Pauvert C."/>
            <person name="Hitch T.C.A."/>
            <person name="Clavel T."/>
        </authorList>
    </citation>
    <scope>NUCLEOTIDE SEQUENCE [LARGE SCALE GENOMIC DNA]</scope>
    <source>
        <strain evidence="2 3">CLA-JM-H44</strain>
    </source>
</reference>
<dbReference type="PANTHER" id="PTHR30244">
    <property type="entry name" value="TRANSAMINASE"/>
    <property type="match status" value="1"/>
</dbReference>
<evidence type="ECO:0000256" key="1">
    <source>
        <dbReference type="RuleBase" id="RU004508"/>
    </source>
</evidence>
<gene>
    <name evidence="2" type="primary">rfbH</name>
    <name evidence="2" type="ORF">WMO26_07385</name>
</gene>
<dbReference type="Pfam" id="PF01041">
    <property type="entry name" value="DegT_DnrJ_EryC1"/>
    <property type="match status" value="1"/>
</dbReference>
<dbReference type="EMBL" id="JBBMFD010000010">
    <property type="protein sequence ID" value="MEQ2440646.1"/>
    <property type="molecule type" value="Genomic_DNA"/>
</dbReference>
<keyword evidence="3" id="KW-1185">Reference proteome</keyword>
<dbReference type="InterPro" id="IPR015422">
    <property type="entry name" value="PyrdxlP-dep_Trfase_small"/>
</dbReference>
<protein>
    <submittedName>
        <fullName evidence="2">Lipopolysaccharide biosynthesis protein RfbH</fullName>
    </submittedName>
</protein>
<proteinExistence type="inferred from homology"/>
<evidence type="ECO:0000313" key="3">
    <source>
        <dbReference type="Proteomes" id="UP001489509"/>
    </source>
</evidence>
<organism evidence="2 3">
    <name type="scientific">Solibaculum intestinale</name>
    <dbReference type="NCBI Taxonomy" id="3133165"/>
    <lineage>
        <taxon>Bacteria</taxon>
        <taxon>Bacillati</taxon>
        <taxon>Bacillota</taxon>
        <taxon>Clostridia</taxon>
        <taxon>Eubacteriales</taxon>
        <taxon>Oscillospiraceae</taxon>
        <taxon>Solibaculum</taxon>
    </lineage>
</organism>
<dbReference type="SUPFAM" id="SSF53383">
    <property type="entry name" value="PLP-dependent transferases"/>
    <property type="match status" value="1"/>
</dbReference>
<accession>A0ABV1E001</accession>
<dbReference type="RefSeq" id="WP_349219328.1">
    <property type="nucleotide sequence ID" value="NZ_JBBMFD010000010.1"/>
</dbReference>